<dbReference type="GO" id="GO:0016758">
    <property type="term" value="F:hexosyltransferase activity"/>
    <property type="evidence" value="ECO:0007669"/>
    <property type="project" value="UniProtKB-ARBA"/>
</dbReference>
<proteinExistence type="predicted"/>
<dbReference type="SUPFAM" id="SSF53448">
    <property type="entry name" value="Nucleotide-diphospho-sugar transferases"/>
    <property type="match status" value="1"/>
</dbReference>
<keyword evidence="2" id="KW-0808">Transferase</keyword>
<evidence type="ECO:0000259" key="1">
    <source>
        <dbReference type="Pfam" id="PF00535"/>
    </source>
</evidence>
<dbReference type="AlphaFoldDB" id="A0A3R6FIM0"/>
<dbReference type="PANTHER" id="PTHR22916:SF3">
    <property type="entry name" value="UDP-GLCNAC:BETAGAL BETA-1,3-N-ACETYLGLUCOSAMINYLTRANSFERASE-LIKE PROTEIN 1"/>
    <property type="match status" value="1"/>
</dbReference>
<reference evidence="2 3" key="1">
    <citation type="submission" date="2018-08" db="EMBL/GenBank/DDBJ databases">
        <title>A genome reference for cultivated species of the human gut microbiota.</title>
        <authorList>
            <person name="Zou Y."/>
            <person name="Xue W."/>
            <person name="Luo G."/>
        </authorList>
    </citation>
    <scope>NUCLEOTIDE SEQUENCE [LARGE SCALE GENOMIC DNA]</scope>
    <source>
        <strain evidence="2 3">AF42-9</strain>
    </source>
</reference>
<gene>
    <name evidence="2" type="ORF">DW060_08900</name>
</gene>
<keyword evidence="3" id="KW-1185">Reference proteome</keyword>
<dbReference type="InterPro" id="IPR001173">
    <property type="entry name" value="Glyco_trans_2-like"/>
</dbReference>
<dbReference type="OrthoDB" id="9788101at2"/>
<dbReference type="Proteomes" id="UP000286598">
    <property type="component" value="Unassembled WGS sequence"/>
</dbReference>
<organism evidence="2 3">
    <name type="scientific">Leyella stercorea</name>
    <dbReference type="NCBI Taxonomy" id="363265"/>
    <lineage>
        <taxon>Bacteria</taxon>
        <taxon>Pseudomonadati</taxon>
        <taxon>Bacteroidota</taxon>
        <taxon>Bacteroidia</taxon>
        <taxon>Bacteroidales</taxon>
        <taxon>Prevotellaceae</taxon>
        <taxon>Leyella</taxon>
    </lineage>
</organism>
<comment type="caution">
    <text evidence="2">The sequence shown here is derived from an EMBL/GenBank/DDBJ whole genome shotgun (WGS) entry which is preliminary data.</text>
</comment>
<protein>
    <submittedName>
        <fullName evidence="2">Glycosyltransferase</fullName>
    </submittedName>
</protein>
<dbReference type="CDD" id="cd06433">
    <property type="entry name" value="GT_2_WfgS_like"/>
    <property type="match status" value="1"/>
</dbReference>
<name>A0A3R6FIM0_9BACT</name>
<sequence>MKVSIITSSYNREQTIGGCIESVLAQDYPDIEYIIVDGASNDKSVEAIKGAIAGHEDKVKFVSEPDRGMYEAINKGIRMATGDVIGLCHSDDFIYSRDTVSHVVKKMEETGCDFLYADGIFVSEQNTEKVIRKWIGGSYARWKVRCGWLPLHPTCYIKREVMMRCGLYDESYKIAADTNLLVNYLYNCHLKVAYLPEFVTRMRMGGMSTDSAKRKKMWDEDIRVYKGYGFKPVILTKLMKMAWKVPQFIKAKFM</sequence>
<dbReference type="InterPro" id="IPR029044">
    <property type="entry name" value="Nucleotide-diphossugar_trans"/>
</dbReference>
<dbReference type="PANTHER" id="PTHR22916">
    <property type="entry name" value="GLYCOSYLTRANSFERASE"/>
    <property type="match status" value="1"/>
</dbReference>
<dbReference type="Gene3D" id="3.90.550.10">
    <property type="entry name" value="Spore Coat Polysaccharide Biosynthesis Protein SpsA, Chain A"/>
    <property type="match status" value="1"/>
</dbReference>
<accession>A0A3R6FIM0</accession>
<dbReference type="RefSeq" id="WP_118355590.1">
    <property type="nucleotide sequence ID" value="NZ_DAILYV010000051.1"/>
</dbReference>
<evidence type="ECO:0000313" key="3">
    <source>
        <dbReference type="Proteomes" id="UP000286598"/>
    </source>
</evidence>
<dbReference type="Pfam" id="PF00535">
    <property type="entry name" value="Glycos_transf_2"/>
    <property type="match status" value="1"/>
</dbReference>
<feature type="domain" description="Glycosyltransferase 2-like" evidence="1">
    <location>
        <begin position="4"/>
        <end position="141"/>
    </location>
</feature>
<evidence type="ECO:0000313" key="2">
    <source>
        <dbReference type="EMBL" id="RHK49447.1"/>
    </source>
</evidence>
<dbReference type="EMBL" id="QRNO01000043">
    <property type="protein sequence ID" value="RHK49447.1"/>
    <property type="molecule type" value="Genomic_DNA"/>
</dbReference>